<evidence type="ECO:0000313" key="8">
    <source>
        <dbReference type="Proteomes" id="UP000813444"/>
    </source>
</evidence>
<dbReference type="InterPro" id="IPR017703">
    <property type="entry name" value="YgfZ/GCV_T_CS"/>
</dbReference>
<keyword evidence="3" id="KW-0496">Mitochondrion</keyword>
<dbReference type="PANTHER" id="PTHR22602">
    <property type="entry name" value="TRANSFERASE CAF17, MITOCHONDRIAL-RELATED"/>
    <property type="match status" value="1"/>
</dbReference>
<protein>
    <recommendedName>
        <fullName evidence="5">Iron-sulfur cluster assembly factor IBA57 homolog, mitochondrial</fullName>
    </recommendedName>
</protein>
<reference evidence="7" key="1">
    <citation type="journal article" date="2021" name="Nat. Commun.">
        <title>Genetic determinants of endophytism in the Arabidopsis root mycobiome.</title>
        <authorList>
            <person name="Mesny F."/>
            <person name="Miyauchi S."/>
            <person name="Thiergart T."/>
            <person name="Pickel B."/>
            <person name="Atanasova L."/>
            <person name="Karlsson M."/>
            <person name="Huettel B."/>
            <person name="Barry K.W."/>
            <person name="Haridas S."/>
            <person name="Chen C."/>
            <person name="Bauer D."/>
            <person name="Andreopoulos W."/>
            <person name="Pangilinan J."/>
            <person name="LaButti K."/>
            <person name="Riley R."/>
            <person name="Lipzen A."/>
            <person name="Clum A."/>
            <person name="Drula E."/>
            <person name="Henrissat B."/>
            <person name="Kohler A."/>
            <person name="Grigoriev I.V."/>
            <person name="Martin F.M."/>
            <person name="Hacquard S."/>
        </authorList>
    </citation>
    <scope>NUCLEOTIDE SEQUENCE</scope>
    <source>
        <strain evidence="7">MPI-CAGE-CH-0235</strain>
    </source>
</reference>
<dbReference type="GO" id="GO:0016226">
    <property type="term" value="P:iron-sulfur cluster assembly"/>
    <property type="evidence" value="ECO:0007669"/>
    <property type="project" value="TreeGrafter"/>
</dbReference>
<dbReference type="Gene3D" id="3.30.1360.120">
    <property type="entry name" value="Probable tRNA modification gtpase trme, domain 1"/>
    <property type="match status" value="2"/>
</dbReference>
<feature type="domain" description="CAF17 C-terminal" evidence="6">
    <location>
        <begin position="268"/>
        <end position="379"/>
    </location>
</feature>
<dbReference type="NCBIfam" id="TIGR03317">
    <property type="entry name" value="ygfZ_signature"/>
    <property type="match status" value="1"/>
</dbReference>
<dbReference type="SUPFAM" id="SSF103025">
    <property type="entry name" value="Folate-binding domain"/>
    <property type="match status" value="1"/>
</dbReference>
<dbReference type="InterPro" id="IPR045179">
    <property type="entry name" value="YgfZ/GcvT"/>
</dbReference>
<dbReference type="Proteomes" id="UP000813444">
    <property type="component" value="Unassembled WGS sequence"/>
</dbReference>
<evidence type="ECO:0000256" key="2">
    <source>
        <dbReference type="ARBA" id="ARBA00022946"/>
    </source>
</evidence>
<dbReference type="Pfam" id="PF25455">
    <property type="entry name" value="Beta-barrel_CAF17_C"/>
    <property type="match status" value="1"/>
</dbReference>
<name>A0A8K0T316_9HYPO</name>
<comment type="caution">
    <text evidence="7">The sequence shown here is derived from an EMBL/GenBank/DDBJ whole genome shotgun (WGS) entry which is preliminary data.</text>
</comment>
<evidence type="ECO:0000256" key="4">
    <source>
        <dbReference type="ARBA" id="ARBA00093447"/>
    </source>
</evidence>
<dbReference type="EMBL" id="JAGPNK010000001">
    <property type="protein sequence ID" value="KAH7328451.1"/>
    <property type="molecule type" value="Genomic_DNA"/>
</dbReference>
<organism evidence="7 8">
    <name type="scientific">Stachybotrys elegans</name>
    <dbReference type="NCBI Taxonomy" id="80388"/>
    <lineage>
        <taxon>Eukaryota</taxon>
        <taxon>Fungi</taxon>
        <taxon>Dikarya</taxon>
        <taxon>Ascomycota</taxon>
        <taxon>Pezizomycotina</taxon>
        <taxon>Sordariomycetes</taxon>
        <taxon>Hypocreomycetidae</taxon>
        <taxon>Hypocreales</taxon>
        <taxon>Stachybotryaceae</taxon>
        <taxon>Stachybotrys</taxon>
    </lineage>
</organism>
<comment type="similarity">
    <text evidence="4">Belongs to the GcvT family. CAF17/IBA57 subfamily.</text>
</comment>
<keyword evidence="2" id="KW-0809">Transit peptide</keyword>
<evidence type="ECO:0000313" key="7">
    <source>
        <dbReference type="EMBL" id="KAH7328451.1"/>
    </source>
</evidence>
<dbReference type="InterPro" id="IPR057460">
    <property type="entry name" value="CAF17_C"/>
</dbReference>
<dbReference type="PANTHER" id="PTHR22602:SF0">
    <property type="entry name" value="TRANSFERASE CAF17, MITOCHONDRIAL-RELATED"/>
    <property type="match status" value="1"/>
</dbReference>
<dbReference type="GO" id="GO:0005759">
    <property type="term" value="C:mitochondrial matrix"/>
    <property type="evidence" value="ECO:0007669"/>
    <property type="project" value="UniProtKB-SubCell"/>
</dbReference>
<evidence type="ECO:0000256" key="3">
    <source>
        <dbReference type="ARBA" id="ARBA00023128"/>
    </source>
</evidence>
<dbReference type="AlphaFoldDB" id="A0A8K0T316"/>
<proteinExistence type="inferred from homology"/>
<accession>A0A8K0T316</accession>
<dbReference type="OrthoDB" id="191995at2759"/>
<comment type="subcellular location">
    <subcellularLocation>
        <location evidence="1">Mitochondrion matrix</location>
    </subcellularLocation>
</comment>
<evidence type="ECO:0000256" key="5">
    <source>
        <dbReference type="ARBA" id="ARBA00093637"/>
    </source>
</evidence>
<sequence>MRPLPKRVLVYNPSQALLCRTCRLQSRQLSSAAVAPPPPPPSSGIAPLASRRLLSVSGPDSAKFLQGIITSSVVSKAGVKRSEPFYTGFLNATGRVVNDVFIYPYANNAILGADSAEGGFLIEVDAQQQASLAKYMKRYKLRAKVSLQTLDSDQATVWQAWDGSSSQVSLPATSESRIVFQDPRAPGIGHRIIQFSQKAPEVDADPTSEDSYTIRRYLKGVAEGQDEILPGALPLESNMELMNGIDFHKGCYVGQELTIRTKHRGVVRKRILPCVVYDEHAPMPQALAYEPESLRPGAEAVPPETSIGRVDKKGRSAGKWLKGVGNIGLALCRLEIMTDVVLPGEQSAATYKPEDEFAVSWEDGQRTLKIKAFVPDWVRTGISPSD</sequence>
<evidence type="ECO:0000259" key="6">
    <source>
        <dbReference type="Pfam" id="PF25455"/>
    </source>
</evidence>
<evidence type="ECO:0000256" key="1">
    <source>
        <dbReference type="ARBA" id="ARBA00004305"/>
    </source>
</evidence>
<dbReference type="InterPro" id="IPR027266">
    <property type="entry name" value="TrmE/GcvT-like"/>
</dbReference>
<gene>
    <name evidence="7" type="ORF">B0I35DRAFT_18252</name>
</gene>
<keyword evidence="8" id="KW-1185">Reference proteome</keyword>